<dbReference type="EMBL" id="VIJZ01000009">
    <property type="protein sequence ID" value="TQR96987.1"/>
    <property type="molecule type" value="Genomic_DNA"/>
</dbReference>
<keyword evidence="1" id="KW-1133">Transmembrane helix</keyword>
<evidence type="ECO:0000313" key="2">
    <source>
        <dbReference type="EMBL" id="TQR96987.1"/>
    </source>
</evidence>
<dbReference type="Proteomes" id="UP000319219">
    <property type="component" value="Unassembled WGS sequence"/>
</dbReference>
<organism evidence="2 3">
    <name type="scientific">Paenibacillus ottowii</name>
    <dbReference type="NCBI Taxonomy" id="2315729"/>
    <lineage>
        <taxon>Bacteria</taxon>
        <taxon>Bacillati</taxon>
        <taxon>Bacillota</taxon>
        <taxon>Bacilli</taxon>
        <taxon>Bacillales</taxon>
        <taxon>Paenibacillaceae</taxon>
        <taxon>Paenibacillus</taxon>
    </lineage>
</organism>
<feature type="transmembrane region" description="Helical" evidence="1">
    <location>
        <begin position="6"/>
        <end position="22"/>
    </location>
</feature>
<protein>
    <submittedName>
        <fullName evidence="2">FeoB-associated Cys-rich membrane protein</fullName>
    </submittedName>
</protein>
<accession>A0ABY3B2D8</accession>
<evidence type="ECO:0000256" key="1">
    <source>
        <dbReference type="SAM" id="Phobius"/>
    </source>
</evidence>
<dbReference type="Pfam" id="PF12669">
    <property type="entry name" value="FeoB_associated"/>
    <property type="match status" value="1"/>
</dbReference>
<evidence type="ECO:0000313" key="3">
    <source>
        <dbReference type="Proteomes" id="UP000319219"/>
    </source>
</evidence>
<keyword evidence="1" id="KW-0472">Membrane</keyword>
<dbReference type="RefSeq" id="WP_142613957.1">
    <property type="nucleotide sequence ID" value="NZ_VIJZ01000009.1"/>
</dbReference>
<sequence length="60" mass="6398">MVNIIILLVILGYSAWVLVRFLRKSRQGACAGCSSSKSCPGCAVSSVNEDIRKTTTAHKG</sequence>
<keyword evidence="3" id="KW-1185">Reference proteome</keyword>
<comment type="caution">
    <text evidence="2">The sequence shown here is derived from an EMBL/GenBank/DDBJ whole genome shotgun (WGS) entry which is preliminary data.</text>
</comment>
<proteinExistence type="predicted"/>
<reference evidence="2 3" key="1">
    <citation type="submission" date="2019-07" db="EMBL/GenBank/DDBJ databases">
        <title>Paenibacillus ottowii sp. nov. isolated from a fermentation system processing bovine manure.</title>
        <authorList>
            <person name="Velazquez L.F."/>
            <person name="Rajbanshi S."/>
            <person name="Guan S."/>
            <person name="Hinchee M."/>
            <person name="Welsh A."/>
        </authorList>
    </citation>
    <scope>NUCLEOTIDE SEQUENCE [LARGE SCALE GENOMIC DNA]</scope>
    <source>
        <strain evidence="2 3">MS2379</strain>
    </source>
</reference>
<keyword evidence="1" id="KW-0812">Transmembrane</keyword>
<gene>
    <name evidence="2" type="ORF">FKV70_19875</name>
</gene>
<name>A0ABY3B2D8_9BACL</name>